<name>A0AAJ2BK03_9HYPH</name>
<evidence type="ECO:0000313" key="4">
    <source>
        <dbReference type="Proteomes" id="UP001255601"/>
    </source>
</evidence>
<accession>A0AAJ2BK03</accession>
<protein>
    <submittedName>
        <fullName evidence="3">Uncharacterized protein YgiB involved in biofilm formation</fullName>
    </submittedName>
</protein>
<evidence type="ECO:0000256" key="1">
    <source>
        <dbReference type="SAM" id="MobiDB-lite"/>
    </source>
</evidence>
<dbReference type="PROSITE" id="PS51257">
    <property type="entry name" value="PROKAR_LIPOPROTEIN"/>
    <property type="match status" value="1"/>
</dbReference>
<evidence type="ECO:0000256" key="2">
    <source>
        <dbReference type="SAM" id="SignalP"/>
    </source>
</evidence>
<reference evidence="3" key="1">
    <citation type="submission" date="2023-08" db="EMBL/GenBank/DDBJ databases">
        <title>Functional and genomic diversity of the sorghum phyllosphere microbiome.</title>
        <authorList>
            <person name="Shade A."/>
        </authorList>
    </citation>
    <scope>NUCLEOTIDE SEQUENCE</scope>
    <source>
        <strain evidence="3">SORGH_AS_0974</strain>
    </source>
</reference>
<feature type="compositionally biased region" description="Gly residues" evidence="1">
    <location>
        <begin position="136"/>
        <end position="150"/>
    </location>
</feature>
<organism evidence="3 4">
    <name type="scientific">Agrobacterium larrymoorei</name>
    <dbReference type="NCBI Taxonomy" id="160699"/>
    <lineage>
        <taxon>Bacteria</taxon>
        <taxon>Pseudomonadati</taxon>
        <taxon>Pseudomonadota</taxon>
        <taxon>Alphaproteobacteria</taxon>
        <taxon>Hyphomicrobiales</taxon>
        <taxon>Rhizobiaceae</taxon>
        <taxon>Rhizobium/Agrobacterium group</taxon>
        <taxon>Agrobacterium</taxon>
    </lineage>
</organism>
<feature type="chain" id="PRO_5042464456" evidence="2">
    <location>
        <begin position="27"/>
        <end position="213"/>
    </location>
</feature>
<proteinExistence type="predicted"/>
<keyword evidence="2" id="KW-0732">Signal</keyword>
<comment type="caution">
    <text evidence="3">The sequence shown here is derived from an EMBL/GenBank/DDBJ whole genome shotgun (WGS) entry which is preliminary data.</text>
</comment>
<dbReference type="Pfam" id="PF06693">
    <property type="entry name" value="DUF1190"/>
    <property type="match status" value="1"/>
</dbReference>
<feature type="signal peptide" evidence="2">
    <location>
        <begin position="1"/>
        <end position="26"/>
    </location>
</feature>
<dbReference type="AlphaFoldDB" id="A0AAJ2BK03"/>
<dbReference type="InterPro" id="IPR009576">
    <property type="entry name" value="Biofilm_formation_YgiB"/>
</dbReference>
<dbReference type="Proteomes" id="UP001255601">
    <property type="component" value="Unassembled WGS sequence"/>
</dbReference>
<evidence type="ECO:0000313" key="3">
    <source>
        <dbReference type="EMBL" id="MDR6104361.1"/>
    </source>
</evidence>
<sequence length="213" mass="22306">MKRRMRSHSRPVLALGTITVSGLALAGCGEQPPDAFVFKSTQQCVMSGIGADVCDVAFRDATTDYAKNAPRFADQASCEDSFGSGLCTRSPRTAQDVAPFIPALTGFYLARNVRSVSDYYADRKRQEEEEEAATSSGGGGGSSGGGGGSGSFRSGSGSAVYKDRQGTAMVARSQGDQAGSNSYRFLKNVSYGVPETTARSGFGHWSSSSHYGS</sequence>
<dbReference type="RefSeq" id="WP_309772507.1">
    <property type="nucleotide sequence ID" value="NZ_JAVIZC010000003.1"/>
</dbReference>
<gene>
    <name evidence="3" type="ORF">QE369_004558</name>
</gene>
<dbReference type="EMBL" id="JAVIZC010000003">
    <property type="protein sequence ID" value="MDR6104361.1"/>
    <property type="molecule type" value="Genomic_DNA"/>
</dbReference>
<feature type="region of interest" description="Disordered" evidence="1">
    <location>
        <begin position="122"/>
        <end position="180"/>
    </location>
</feature>